<gene>
    <name evidence="1" type="ORF">B1812_04025</name>
</gene>
<keyword evidence="2" id="KW-1185">Reference proteome</keyword>
<dbReference type="KEGG" id="mbry:B1812_04025"/>
<dbReference type="AlphaFoldDB" id="A0A1W6MS47"/>
<evidence type="ECO:0000313" key="2">
    <source>
        <dbReference type="Proteomes" id="UP000193978"/>
    </source>
</evidence>
<protein>
    <recommendedName>
        <fullName evidence="3">SGNH hydrolase-type esterase domain-containing protein</fullName>
    </recommendedName>
</protein>
<name>A0A1W6MS47_9HYPH</name>
<proteinExistence type="predicted"/>
<evidence type="ECO:0008006" key="3">
    <source>
        <dbReference type="Google" id="ProtNLM"/>
    </source>
</evidence>
<organism evidence="1 2">
    <name type="scientific">Methylocystis bryophila</name>
    <dbReference type="NCBI Taxonomy" id="655015"/>
    <lineage>
        <taxon>Bacteria</taxon>
        <taxon>Pseudomonadati</taxon>
        <taxon>Pseudomonadota</taxon>
        <taxon>Alphaproteobacteria</taxon>
        <taxon>Hyphomicrobiales</taxon>
        <taxon>Methylocystaceae</taxon>
        <taxon>Methylocystis</taxon>
    </lineage>
</organism>
<reference evidence="1 2" key="1">
    <citation type="submission" date="2017-02" db="EMBL/GenBank/DDBJ databases">
        <authorList>
            <person name="Peterson S.W."/>
        </authorList>
    </citation>
    <scope>NUCLEOTIDE SEQUENCE [LARGE SCALE GENOMIC DNA]</scope>
    <source>
        <strain evidence="1 2">S285</strain>
    </source>
</reference>
<evidence type="ECO:0000313" key="1">
    <source>
        <dbReference type="EMBL" id="ARN80385.1"/>
    </source>
</evidence>
<accession>A0A1W6MS47</accession>
<dbReference type="Proteomes" id="UP000193978">
    <property type="component" value="Chromosome"/>
</dbReference>
<sequence>MFPLLQDQLRYRPWIQIGNADHNNPFSVVEKGIRKSLASGKCAEASGPGKGAEGKSEVIWFYGGSTVYGIGVPWWDTIPSKFVEEADRSGVCIIAVNYGVPYHYSRQEAIYFASNLMNEPRPDAVVFLDGLNEFFQPGSTIRAEPFFTPTLDKLVPVGSEPGADSRTNQTPGILSRLSSLARNLQALRWLGLSPGPTDSIAIREEAYSNRNPPDSKALATDEQVSQAIVDRYLATRRFLSKLCESYGTKCFQFLQPVPAVDYRPQASEVVTEPARKLPEPANRFVTGYSILRKHFAAKDAPCAAEPKGMVEVDLSSLFKSYDGIPYVDYGHYAPRANKLIAAEMSRCVLARSEAARGPGE</sequence>
<dbReference type="EMBL" id="CP019948">
    <property type="protein sequence ID" value="ARN80385.1"/>
    <property type="molecule type" value="Genomic_DNA"/>
</dbReference>
<dbReference type="SUPFAM" id="SSF52266">
    <property type="entry name" value="SGNH hydrolase"/>
    <property type="match status" value="1"/>
</dbReference>